<evidence type="ECO:0000256" key="1">
    <source>
        <dbReference type="ARBA" id="ARBA00004651"/>
    </source>
</evidence>
<comment type="similarity">
    <text evidence="6">Belongs to the ThrE exporter (TC 2.A.79) family.</text>
</comment>
<dbReference type="GO" id="GO:0005886">
    <property type="term" value="C:plasma membrane"/>
    <property type="evidence" value="ECO:0007669"/>
    <property type="project" value="UniProtKB-SubCell"/>
</dbReference>
<feature type="transmembrane region" description="Helical" evidence="7">
    <location>
        <begin position="154"/>
        <end position="171"/>
    </location>
</feature>
<keyword evidence="4 7" id="KW-1133">Transmembrane helix</keyword>
<dbReference type="KEGG" id="lku:APS55_04730"/>
<evidence type="ECO:0000256" key="7">
    <source>
        <dbReference type="SAM" id="Phobius"/>
    </source>
</evidence>
<evidence type="ECO:0000256" key="2">
    <source>
        <dbReference type="ARBA" id="ARBA00022475"/>
    </source>
</evidence>
<feature type="transmembrane region" description="Helical" evidence="7">
    <location>
        <begin position="244"/>
        <end position="262"/>
    </location>
</feature>
<protein>
    <recommendedName>
        <fullName evidence="8">Threonine/serine exporter-like N-terminal domain-containing protein</fullName>
    </recommendedName>
</protein>
<dbReference type="EMBL" id="CP012920">
    <property type="protein sequence ID" value="ALJ32130.1"/>
    <property type="molecule type" value="Genomic_DNA"/>
</dbReference>
<proteinExistence type="inferred from homology"/>
<dbReference type="GO" id="GO:0022857">
    <property type="term" value="F:transmembrane transporter activity"/>
    <property type="evidence" value="ECO:0007669"/>
    <property type="project" value="InterPro"/>
</dbReference>
<keyword evidence="3 7" id="KW-0812">Transmembrane</keyword>
<dbReference type="InterPro" id="IPR010619">
    <property type="entry name" value="ThrE-like_N"/>
</dbReference>
<evidence type="ECO:0000256" key="5">
    <source>
        <dbReference type="ARBA" id="ARBA00023136"/>
    </source>
</evidence>
<feature type="domain" description="Threonine/serine exporter-like N-terminal" evidence="8">
    <location>
        <begin position="25"/>
        <end position="261"/>
    </location>
</feature>
<dbReference type="PANTHER" id="PTHR34390">
    <property type="entry name" value="UPF0442 PROTEIN YJJB-RELATED"/>
    <property type="match status" value="1"/>
</dbReference>
<accession>A0AAC8ZZ61</accession>
<dbReference type="InterPro" id="IPR050539">
    <property type="entry name" value="ThrE_Dicarb/AminoAcid_Exp"/>
</dbReference>
<name>A0AAC8ZZ61_9LACO</name>
<dbReference type="Pfam" id="PF06738">
    <property type="entry name" value="ThrE"/>
    <property type="match status" value="1"/>
</dbReference>
<gene>
    <name evidence="9" type="ORF">APS55_04730</name>
</gene>
<dbReference type="AlphaFoldDB" id="A0AAC8ZZ61"/>
<reference evidence="10" key="1">
    <citation type="submission" date="2015-10" db="EMBL/GenBank/DDBJ databases">
        <title>Bioinformatic analysis of the first complete genome sequence of Lactobacillus kunkeei strain MP2, an Apis mellifera gut isolate.</title>
        <authorList>
            <person name="Asenjo F."/>
            <person name="Olmos A."/>
            <person name="Henriquez-Piskulich P."/>
            <person name="Aldea P."/>
            <person name="Ugalde J.A."/>
            <person name="Trombert A.N."/>
        </authorList>
    </citation>
    <scope>NUCLEOTIDE SEQUENCE [LARGE SCALE GENOMIC DNA]</scope>
    <source>
        <strain evidence="10">MP2</strain>
    </source>
</reference>
<dbReference type="GO" id="GO:0015744">
    <property type="term" value="P:succinate transport"/>
    <property type="evidence" value="ECO:0007669"/>
    <property type="project" value="TreeGrafter"/>
</dbReference>
<dbReference type="PANTHER" id="PTHR34390:SF2">
    <property type="entry name" value="SUCCINATE TRANSPORTER SUBUNIT YJJP-RELATED"/>
    <property type="match status" value="1"/>
</dbReference>
<evidence type="ECO:0000259" key="8">
    <source>
        <dbReference type="Pfam" id="PF06738"/>
    </source>
</evidence>
<comment type="subcellular location">
    <subcellularLocation>
        <location evidence="1">Cell membrane</location>
        <topology evidence="1">Multi-pass membrane protein</topology>
    </subcellularLocation>
</comment>
<reference evidence="9 10" key="2">
    <citation type="journal article" date="2016" name="PeerJ">
        <title>Genome sequencing and analysis of the first complete genome of Lactobacillus kunkeei strain MP2, an Apis mellifera gut isolate.</title>
        <authorList>
            <person name="Asenjo F."/>
            <person name="Olmos A."/>
            <person name="Henriquez-Piskulich P."/>
            <person name="Polanco V."/>
            <person name="Aldea P."/>
            <person name="Ugalde J.A."/>
            <person name="Trombert A.N."/>
        </authorList>
    </citation>
    <scope>NUCLEOTIDE SEQUENCE [LARGE SCALE GENOMIC DNA]</scope>
    <source>
        <strain evidence="9 10">MP2</strain>
    </source>
</reference>
<evidence type="ECO:0000256" key="4">
    <source>
        <dbReference type="ARBA" id="ARBA00022989"/>
    </source>
</evidence>
<sequence>MRKTLDDTEVRWLNERQRSKLVVETCLLAGKIMIENGSEMVRVTDTIDRISRNAGATEARAYVTLTGIIMSATPDMGSQVTAIDKRTFDLEKVSTVNDYSRQFADKKISLGEFYRRLKKMDKDVRPFPFWLQMIGAFMVSSTLEVVFRSNYTDFWAAGFVGMMGWCIYCLTDHYTDIRFLNEFIAAICIGFMSILIIRAGIAKSADDLIIGGLMPLVPGVPITNAVRDTLSGNLVSGPSRGIEAIMSACALGFGVAMAIKILG</sequence>
<evidence type="ECO:0000256" key="3">
    <source>
        <dbReference type="ARBA" id="ARBA00022692"/>
    </source>
</evidence>
<evidence type="ECO:0000313" key="9">
    <source>
        <dbReference type="EMBL" id="ALJ32130.1"/>
    </source>
</evidence>
<feature type="transmembrane region" description="Helical" evidence="7">
    <location>
        <begin position="127"/>
        <end position="148"/>
    </location>
</feature>
<feature type="transmembrane region" description="Helical" evidence="7">
    <location>
        <begin position="183"/>
        <end position="201"/>
    </location>
</feature>
<keyword evidence="2" id="KW-1003">Cell membrane</keyword>
<evidence type="ECO:0000256" key="6">
    <source>
        <dbReference type="ARBA" id="ARBA00034125"/>
    </source>
</evidence>
<organism evidence="9 10">
    <name type="scientific">Apilactobacillus kunkeei</name>
    <dbReference type="NCBI Taxonomy" id="148814"/>
    <lineage>
        <taxon>Bacteria</taxon>
        <taxon>Bacillati</taxon>
        <taxon>Bacillota</taxon>
        <taxon>Bacilli</taxon>
        <taxon>Lactobacillales</taxon>
        <taxon>Lactobacillaceae</taxon>
        <taxon>Apilactobacillus</taxon>
    </lineage>
</organism>
<evidence type="ECO:0000313" key="10">
    <source>
        <dbReference type="Proteomes" id="UP000067203"/>
    </source>
</evidence>
<keyword evidence="5 7" id="KW-0472">Membrane</keyword>
<dbReference type="Proteomes" id="UP000067203">
    <property type="component" value="Chromosome"/>
</dbReference>